<dbReference type="InterPro" id="IPR052509">
    <property type="entry name" value="Metal_resp_DNA-bind_regulator"/>
</dbReference>
<organism evidence="3">
    <name type="scientific">marine sediment metagenome</name>
    <dbReference type="NCBI Taxonomy" id="412755"/>
    <lineage>
        <taxon>unclassified sequences</taxon>
        <taxon>metagenomes</taxon>
        <taxon>ecological metagenomes</taxon>
    </lineage>
</organism>
<evidence type="ECO:0000259" key="2">
    <source>
        <dbReference type="Pfam" id="PF03551"/>
    </source>
</evidence>
<dbReference type="Pfam" id="PF03551">
    <property type="entry name" value="PadR"/>
    <property type="match status" value="1"/>
</dbReference>
<name>X1ADC7_9ZZZZ</name>
<dbReference type="InterPro" id="IPR036388">
    <property type="entry name" value="WH-like_DNA-bd_sf"/>
</dbReference>
<dbReference type="PANTHER" id="PTHR33169">
    <property type="entry name" value="PADR-FAMILY TRANSCRIPTIONAL REGULATOR"/>
    <property type="match status" value="1"/>
</dbReference>
<sequence>MFNQDLPVDEEVPPGLTPLREPTLFILLALSKGRKHGYAIFKDVEAISEGRVVLSTGTLYGALARLLEQGVIRKSTDDSGEDSSGSKSRSGSADVRERKYYELTQFGRRVLEVEINRMGTILATAGRELSEEGI</sequence>
<comment type="caution">
    <text evidence="3">The sequence shown here is derived from an EMBL/GenBank/DDBJ whole genome shotgun (WGS) entry which is preliminary data.</text>
</comment>
<evidence type="ECO:0000256" key="1">
    <source>
        <dbReference type="SAM" id="MobiDB-lite"/>
    </source>
</evidence>
<dbReference type="AlphaFoldDB" id="X1ADC7"/>
<feature type="domain" description="Transcription regulator PadR N-terminal" evidence="2">
    <location>
        <begin position="26"/>
        <end position="112"/>
    </location>
</feature>
<feature type="compositionally biased region" description="Low complexity" evidence="1">
    <location>
        <begin position="82"/>
        <end position="92"/>
    </location>
</feature>
<dbReference type="SUPFAM" id="SSF46785">
    <property type="entry name" value="Winged helix' DNA-binding domain"/>
    <property type="match status" value="1"/>
</dbReference>
<dbReference type="PANTHER" id="PTHR33169:SF13">
    <property type="entry name" value="PADR-FAMILY TRANSCRIPTIONAL REGULATOR"/>
    <property type="match status" value="1"/>
</dbReference>
<accession>X1ADC7</accession>
<proteinExistence type="predicted"/>
<protein>
    <recommendedName>
        <fullName evidence="2">Transcription regulator PadR N-terminal domain-containing protein</fullName>
    </recommendedName>
</protein>
<reference evidence="3" key="1">
    <citation type="journal article" date="2014" name="Front. Microbiol.">
        <title>High frequency of phylogenetically diverse reductive dehalogenase-homologous genes in deep subseafloor sedimentary metagenomes.</title>
        <authorList>
            <person name="Kawai M."/>
            <person name="Futagami T."/>
            <person name="Toyoda A."/>
            <person name="Takaki Y."/>
            <person name="Nishi S."/>
            <person name="Hori S."/>
            <person name="Arai W."/>
            <person name="Tsubouchi T."/>
            <person name="Morono Y."/>
            <person name="Uchiyama I."/>
            <person name="Ito T."/>
            <person name="Fujiyama A."/>
            <person name="Inagaki F."/>
            <person name="Takami H."/>
        </authorList>
    </citation>
    <scope>NUCLEOTIDE SEQUENCE</scope>
    <source>
        <strain evidence="3">Expedition CK06-06</strain>
    </source>
</reference>
<dbReference type="InterPro" id="IPR036390">
    <property type="entry name" value="WH_DNA-bd_sf"/>
</dbReference>
<feature type="region of interest" description="Disordered" evidence="1">
    <location>
        <begin position="74"/>
        <end position="95"/>
    </location>
</feature>
<dbReference type="EMBL" id="BART01008785">
    <property type="protein sequence ID" value="GAG58061.1"/>
    <property type="molecule type" value="Genomic_DNA"/>
</dbReference>
<evidence type="ECO:0000313" key="3">
    <source>
        <dbReference type="EMBL" id="GAG58061.1"/>
    </source>
</evidence>
<dbReference type="Gene3D" id="1.10.10.10">
    <property type="entry name" value="Winged helix-like DNA-binding domain superfamily/Winged helix DNA-binding domain"/>
    <property type="match status" value="1"/>
</dbReference>
<dbReference type="InterPro" id="IPR005149">
    <property type="entry name" value="Tscrpt_reg_PadR_N"/>
</dbReference>
<gene>
    <name evidence="3" type="ORF">S01H4_19661</name>
</gene>